<accession>A0A7D9HXI4</accession>
<dbReference type="EMBL" id="CACRXK020002823">
    <property type="protein sequence ID" value="CAB3996207.1"/>
    <property type="molecule type" value="Genomic_DNA"/>
</dbReference>
<reference evidence="2" key="1">
    <citation type="submission" date="2020-04" db="EMBL/GenBank/DDBJ databases">
        <authorList>
            <person name="Alioto T."/>
            <person name="Alioto T."/>
            <person name="Gomez Garrido J."/>
        </authorList>
    </citation>
    <scope>NUCLEOTIDE SEQUENCE</scope>
    <source>
        <strain evidence="2">A484AB</strain>
    </source>
</reference>
<gene>
    <name evidence="2" type="ORF">PACLA_8A049240</name>
</gene>
<keyword evidence="3" id="KW-1185">Reference proteome</keyword>
<dbReference type="Proteomes" id="UP001152795">
    <property type="component" value="Unassembled WGS sequence"/>
</dbReference>
<protein>
    <submittedName>
        <fullName evidence="2">Uncharacterized protein</fullName>
    </submittedName>
</protein>
<comment type="caution">
    <text evidence="2">The sequence shown here is derived from an EMBL/GenBank/DDBJ whole genome shotgun (WGS) entry which is preliminary data.</text>
</comment>
<evidence type="ECO:0000313" key="3">
    <source>
        <dbReference type="Proteomes" id="UP001152795"/>
    </source>
</evidence>
<evidence type="ECO:0000313" key="2">
    <source>
        <dbReference type="EMBL" id="CAB3996207.1"/>
    </source>
</evidence>
<sequence>MTISSPHVRHYKASLARRKLLQMPLACIGVGRTEQGTYCLYLVEKQNLVDYSIFQTLLEKATLKPGVKEMSISKEEMSNIFYFAETESQRELLNDCSTSSESESDSDNDSAIQEEPSQSSPDKITEPVVTDDGINPDFLTLNAKNNHMLDVNQVLCILKECTFNWFELVSQLESRLNVSDDLVSNVLDELGNQLTSNNLGLSEMDQKIAEQSWQAYSLMKTYSESSCSDDSIVSDSDESENEMWQKGIDDVLSADGKEMIKKRKEALKQKAVRETKRRIMEERFLKRRRSKKVLRILTQCPDIG</sequence>
<dbReference type="AlphaFoldDB" id="A0A7D9HXI4"/>
<organism evidence="2 3">
    <name type="scientific">Paramuricea clavata</name>
    <name type="common">Red gorgonian</name>
    <name type="synonym">Violescent sea-whip</name>
    <dbReference type="NCBI Taxonomy" id="317549"/>
    <lineage>
        <taxon>Eukaryota</taxon>
        <taxon>Metazoa</taxon>
        <taxon>Cnidaria</taxon>
        <taxon>Anthozoa</taxon>
        <taxon>Octocorallia</taxon>
        <taxon>Malacalcyonacea</taxon>
        <taxon>Plexauridae</taxon>
        <taxon>Paramuricea</taxon>
    </lineage>
</organism>
<proteinExistence type="predicted"/>
<evidence type="ECO:0000256" key="1">
    <source>
        <dbReference type="SAM" id="MobiDB-lite"/>
    </source>
</evidence>
<name>A0A7D9HXI4_PARCT</name>
<feature type="region of interest" description="Disordered" evidence="1">
    <location>
        <begin position="93"/>
        <end position="130"/>
    </location>
</feature>